<feature type="domain" description="PLD phosphodiesterase" evidence="1">
    <location>
        <begin position="171"/>
        <end position="193"/>
    </location>
</feature>
<dbReference type="Pfam" id="PF13091">
    <property type="entry name" value="PLDc_2"/>
    <property type="match status" value="1"/>
</dbReference>
<evidence type="ECO:0000259" key="1">
    <source>
        <dbReference type="PROSITE" id="PS50035"/>
    </source>
</evidence>
<dbReference type="SUPFAM" id="SSF56024">
    <property type="entry name" value="Phospholipase D/nuclease"/>
    <property type="match status" value="1"/>
</dbReference>
<name>A0A1J1LDW3_9CYAN</name>
<evidence type="ECO:0000313" key="3">
    <source>
        <dbReference type="Proteomes" id="UP000184315"/>
    </source>
</evidence>
<accession>A0A1J1LDW3</accession>
<dbReference type="InterPro" id="IPR001736">
    <property type="entry name" value="PLipase_D/transphosphatidylase"/>
</dbReference>
<dbReference type="AlphaFoldDB" id="A0A1J1LDW3"/>
<dbReference type="GO" id="GO:0006793">
    <property type="term" value="P:phosphorus metabolic process"/>
    <property type="evidence" value="ECO:0007669"/>
    <property type="project" value="UniProtKB-ARBA"/>
</dbReference>
<dbReference type="PROSITE" id="PS50035">
    <property type="entry name" value="PLD"/>
    <property type="match status" value="1"/>
</dbReference>
<organism evidence="2 3">
    <name type="scientific">Planktothrix tepida PCC 9214</name>
    <dbReference type="NCBI Taxonomy" id="671072"/>
    <lineage>
        <taxon>Bacteria</taxon>
        <taxon>Bacillati</taxon>
        <taxon>Cyanobacteriota</taxon>
        <taxon>Cyanophyceae</taxon>
        <taxon>Oscillatoriophycideae</taxon>
        <taxon>Oscillatoriales</taxon>
        <taxon>Microcoleaceae</taxon>
        <taxon>Planktothrix</taxon>
    </lineage>
</organism>
<dbReference type="STRING" id="671072.PL9214290380"/>
<dbReference type="RefSeq" id="WP_072717761.1">
    <property type="nucleotide sequence ID" value="NZ_LN889782.1"/>
</dbReference>
<gene>
    <name evidence="2" type="ORF">PL9214290380</name>
</gene>
<dbReference type="GO" id="GO:0003824">
    <property type="term" value="F:catalytic activity"/>
    <property type="evidence" value="ECO:0007669"/>
    <property type="project" value="InterPro"/>
</dbReference>
<sequence>MSLINSDPLSVQSSLNPLLLLDKLVDHPNGVELLRQYQEFYQQVQADQHPVIETVKGRIESRIILIDALSKAKEFVIISSPWLSQRSLDQDILLRMTALLDRGCYLYIGWGYSYDIKGISPYGKIINIFPSGECFINMTADTAGHYSAFPKLQELRKRYPEQLELKLTGTHEKYILCDHQFAMVGSHNVLSSHESSLSAPREMGVKTTDQSVIADLIEDFFNAPDLKYDPNLVSEATAS</sequence>
<dbReference type="InterPro" id="IPR025202">
    <property type="entry name" value="PLD-like_dom"/>
</dbReference>
<proteinExistence type="predicted"/>
<dbReference type="OrthoDB" id="465330at2"/>
<evidence type="ECO:0000313" key="2">
    <source>
        <dbReference type="EMBL" id="CUR30789.1"/>
    </source>
</evidence>
<keyword evidence="3" id="KW-1185">Reference proteome</keyword>
<protein>
    <recommendedName>
        <fullName evidence="1">PLD phosphodiesterase domain-containing protein</fullName>
    </recommendedName>
</protein>
<reference evidence="2" key="1">
    <citation type="submission" date="2015-10" db="EMBL/GenBank/DDBJ databases">
        <authorList>
            <person name="Gilbert D.G."/>
        </authorList>
    </citation>
    <scope>NUCLEOTIDE SEQUENCE [LARGE SCALE GENOMIC DNA]</scope>
    <source>
        <strain evidence="2">BBR_PRJEB10993</strain>
    </source>
</reference>
<dbReference type="Gene3D" id="3.30.870.10">
    <property type="entry name" value="Endonuclease Chain A"/>
    <property type="match status" value="1"/>
</dbReference>
<dbReference type="Proteomes" id="UP000184315">
    <property type="component" value="Unassembled WGS sequence"/>
</dbReference>
<dbReference type="EMBL" id="CZDF01000132">
    <property type="protein sequence ID" value="CUR30789.1"/>
    <property type="molecule type" value="Genomic_DNA"/>
</dbReference>